<proteinExistence type="predicted"/>
<name>A0A318HLX9_9MYCO</name>
<keyword evidence="2" id="KW-1185">Reference proteome</keyword>
<dbReference type="OrthoDB" id="4729899at2"/>
<dbReference type="Pfam" id="PF11964">
    <property type="entry name" value="SpoIIAA-like"/>
    <property type="match status" value="1"/>
</dbReference>
<reference evidence="1 2" key="2">
    <citation type="submission" date="2018-06" db="EMBL/GenBank/DDBJ databases">
        <title>Sequencing of bacterial isolates from soil warming experiment in Harvard Forest, Massachusetts, USA.</title>
        <authorList>
            <person name="Deangelis K.PhD."/>
        </authorList>
    </citation>
    <scope>NUCLEOTIDE SEQUENCE [LARGE SCALE GENOMIC DNA]</scope>
    <source>
        <strain evidence="1 2">GAS496</strain>
    </source>
</reference>
<protein>
    <submittedName>
        <fullName evidence="1">SpoIIAA-like protein</fullName>
    </submittedName>
</protein>
<dbReference type="RefSeq" id="WP_110314757.1">
    <property type="nucleotide sequence ID" value="NZ_QJJU01000002.1"/>
</dbReference>
<dbReference type="InterPro" id="IPR036513">
    <property type="entry name" value="STAS_dom_sf"/>
</dbReference>
<dbReference type="Proteomes" id="UP000247781">
    <property type="component" value="Unassembled WGS sequence"/>
</dbReference>
<gene>
    <name evidence="1" type="ORF">C8E89_102235</name>
</gene>
<organism evidence="1 2">
    <name type="scientific">Mycolicibacterium moriokaense</name>
    <dbReference type="NCBI Taxonomy" id="39691"/>
    <lineage>
        <taxon>Bacteria</taxon>
        <taxon>Bacillati</taxon>
        <taxon>Actinomycetota</taxon>
        <taxon>Actinomycetes</taxon>
        <taxon>Mycobacteriales</taxon>
        <taxon>Mycobacteriaceae</taxon>
        <taxon>Mycolicibacterium</taxon>
    </lineage>
</organism>
<dbReference type="InterPro" id="IPR021866">
    <property type="entry name" value="SpoIIAA-like"/>
</dbReference>
<sequence length="124" mass="13646">MIEVLPDMPEGVTGIRVSGRLRGDDLRDFKPAMEELLKTGEIRIVEVIASDYEGFGPGGLVEDLKMGFGALFQHHSAFKRIAVVSDKEWVAHTLHALAWMVPGELAIFGLDELERAKEWAAGKG</sequence>
<dbReference type="AlphaFoldDB" id="A0A318HLX9"/>
<dbReference type="EMBL" id="QJJU01000002">
    <property type="protein sequence ID" value="PXX12110.1"/>
    <property type="molecule type" value="Genomic_DNA"/>
</dbReference>
<reference evidence="2" key="1">
    <citation type="submission" date="2018-05" db="EMBL/GenBank/DDBJ databases">
        <authorList>
            <person name="Deangelis K."/>
            <person name="Huntemann M."/>
            <person name="Clum A."/>
            <person name="Pillay M."/>
            <person name="Palaniappan K."/>
            <person name="Varghese N."/>
            <person name="Mikhailova N."/>
            <person name="Stamatis D."/>
            <person name="Reddy T."/>
            <person name="Daum C."/>
            <person name="Shapiro N."/>
            <person name="Ivanova N."/>
            <person name="Kyrpides N."/>
            <person name="Woyke T."/>
        </authorList>
    </citation>
    <scope>NUCLEOTIDE SEQUENCE [LARGE SCALE GENOMIC DNA]</scope>
    <source>
        <strain evidence="2">GAS496</strain>
    </source>
</reference>
<dbReference type="InterPro" id="IPR038396">
    <property type="entry name" value="SpoIIAA-like_sf"/>
</dbReference>
<dbReference type="SUPFAM" id="SSF52091">
    <property type="entry name" value="SpoIIaa-like"/>
    <property type="match status" value="1"/>
</dbReference>
<comment type="caution">
    <text evidence="1">The sequence shown here is derived from an EMBL/GenBank/DDBJ whole genome shotgun (WGS) entry which is preliminary data.</text>
</comment>
<evidence type="ECO:0000313" key="2">
    <source>
        <dbReference type="Proteomes" id="UP000247781"/>
    </source>
</evidence>
<dbReference type="Gene3D" id="3.40.50.10600">
    <property type="entry name" value="SpoIIaa-like domains"/>
    <property type="match status" value="1"/>
</dbReference>
<accession>A0A318HLX9</accession>
<evidence type="ECO:0000313" key="1">
    <source>
        <dbReference type="EMBL" id="PXX12110.1"/>
    </source>
</evidence>